<evidence type="ECO:0000256" key="2">
    <source>
        <dbReference type="ARBA" id="ARBA00005297"/>
    </source>
</evidence>
<keyword evidence="8" id="KW-1185">Reference proteome</keyword>
<dbReference type="AlphaFoldDB" id="A0A1I1M9G3"/>
<dbReference type="Pfam" id="PF00425">
    <property type="entry name" value="Chorismate_bind"/>
    <property type="match status" value="1"/>
</dbReference>
<gene>
    <name evidence="7" type="ORF">SAMN05421780_11094</name>
</gene>
<comment type="catalytic activity">
    <reaction evidence="1">
        <text>chorismate = isochorismate</text>
        <dbReference type="Rhea" id="RHEA:18985"/>
        <dbReference type="ChEBI" id="CHEBI:29748"/>
        <dbReference type="ChEBI" id="CHEBI:29780"/>
        <dbReference type="EC" id="5.4.4.2"/>
    </reaction>
</comment>
<keyword evidence="4" id="KW-0413">Isomerase</keyword>
<evidence type="ECO:0000256" key="5">
    <source>
        <dbReference type="ARBA" id="ARBA00041564"/>
    </source>
</evidence>
<comment type="similarity">
    <text evidence="2">Belongs to the isochorismate synthase family.</text>
</comment>
<evidence type="ECO:0000256" key="1">
    <source>
        <dbReference type="ARBA" id="ARBA00000799"/>
    </source>
</evidence>
<dbReference type="PANTHER" id="PTHR42839">
    <property type="entry name" value="ISOCHORISMATE SYNTHASE ENTC"/>
    <property type="match status" value="1"/>
</dbReference>
<dbReference type="Proteomes" id="UP000199514">
    <property type="component" value="Unassembled WGS sequence"/>
</dbReference>
<reference evidence="7 8" key="1">
    <citation type="submission" date="2016-10" db="EMBL/GenBank/DDBJ databases">
        <authorList>
            <person name="de Groot N.N."/>
        </authorList>
    </citation>
    <scope>NUCLEOTIDE SEQUENCE [LARGE SCALE GENOMIC DNA]</scope>
    <source>
        <strain evidence="7 8">DSM 6793</strain>
    </source>
</reference>
<protein>
    <recommendedName>
        <fullName evidence="3">isochorismate synthase</fullName>
        <ecNumber evidence="3">5.4.4.2</ecNumber>
    </recommendedName>
    <alternativeName>
        <fullName evidence="5">Isochorismate mutase</fullName>
    </alternativeName>
</protein>
<dbReference type="STRING" id="927664.SAMN05421780_11094"/>
<dbReference type="PANTHER" id="PTHR42839:SF2">
    <property type="entry name" value="ISOCHORISMATE SYNTHASE ENTC"/>
    <property type="match status" value="1"/>
</dbReference>
<proteinExistence type="inferred from homology"/>
<name>A0A1I1M9G3_9BACT</name>
<dbReference type="SUPFAM" id="SSF56322">
    <property type="entry name" value="ADC synthase"/>
    <property type="match status" value="1"/>
</dbReference>
<evidence type="ECO:0000313" key="7">
    <source>
        <dbReference type="EMBL" id="SFC82157.1"/>
    </source>
</evidence>
<evidence type="ECO:0000259" key="6">
    <source>
        <dbReference type="Pfam" id="PF00425"/>
    </source>
</evidence>
<sequence length="398" mass="44849">MKSSPPSNLPQHLTRDWQSLWQSSLYMQIPVALWRLPNSTEKHFIAQRTGATKQCYPNLAELKSGFVVSPFHNPELQQTYFIESQIHLSSLRGCLQGEALLEAWISEINSTDTSGALLPQFTENQDFSNKNCRQKHLDLVTKGVQAIQAGAFEKVVLSRQKFIDLPENYDVLTLFEELSQAYPNAFISLFSLPSVGVWLSATPETLISTNENTHTFRTVALAGTQARHDKPLSQTSWTQKEIEEQALVCRYIVGCFKKIRLREYTETGPRTVPAGNLLHLRSDFEVDMLDTNFPTLGTTMLELLHPTSAVCGMPKIPATAFILENEGYNRGFYSGFLGPVNFEGQSEIFVHLRCMQLFEQKAVLYAGGGVTADSDPEREWQETELKCQTLGKVIEKTF</sequence>
<dbReference type="GO" id="GO:0008909">
    <property type="term" value="F:isochorismate synthase activity"/>
    <property type="evidence" value="ECO:0007669"/>
    <property type="project" value="UniProtKB-EC"/>
</dbReference>
<dbReference type="Gene3D" id="3.60.120.10">
    <property type="entry name" value="Anthranilate synthase"/>
    <property type="match status" value="1"/>
</dbReference>
<dbReference type="EC" id="5.4.4.2" evidence="3"/>
<dbReference type="InterPro" id="IPR015890">
    <property type="entry name" value="Chorismate_C"/>
</dbReference>
<dbReference type="EMBL" id="FOLE01000010">
    <property type="protein sequence ID" value="SFC82157.1"/>
    <property type="molecule type" value="Genomic_DNA"/>
</dbReference>
<dbReference type="NCBIfam" id="TIGR00543">
    <property type="entry name" value="isochor_syn"/>
    <property type="match status" value="1"/>
</dbReference>
<dbReference type="InterPro" id="IPR004561">
    <property type="entry name" value="IsoChor_synthase"/>
</dbReference>
<dbReference type="OrthoDB" id="9806579at2"/>
<dbReference type="InterPro" id="IPR005801">
    <property type="entry name" value="ADC_synthase"/>
</dbReference>
<feature type="domain" description="Chorismate-utilising enzyme C-terminal" evidence="6">
    <location>
        <begin position="134"/>
        <end position="386"/>
    </location>
</feature>
<dbReference type="RefSeq" id="WP_091515137.1">
    <property type="nucleotide sequence ID" value="NZ_FOLE01000010.1"/>
</dbReference>
<evidence type="ECO:0000256" key="4">
    <source>
        <dbReference type="ARBA" id="ARBA00023235"/>
    </source>
</evidence>
<evidence type="ECO:0000256" key="3">
    <source>
        <dbReference type="ARBA" id="ARBA00012824"/>
    </source>
</evidence>
<accession>A0A1I1M9G3</accession>
<organism evidence="7 8">
    <name type="scientific">Flexibacter flexilis DSM 6793</name>
    <dbReference type="NCBI Taxonomy" id="927664"/>
    <lineage>
        <taxon>Bacteria</taxon>
        <taxon>Pseudomonadati</taxon>
        <taxon>Bacteroidota</taxon>
        <taxon>Cytophagia</taxon>
        <taxon>Cytophagales</taxon>
        <taxon>Flexibacteraceae</taxon>
        <taxon>Flexibacter</taxon>
    </lineage>
</organism>
<evidence type="ECO:0000313" key="8">
    <source>
        <dbReference type="Proteomes" id="UP000199514"/>
    </source>
</evidence>